<sequence length="994" mass="112759">MKGERKDWKGKPSREDLSCDDLLFLLSILEGELQQARDEVAAMLRSEGTDLRLLGARYGVGGKEAVLRALRRDAVLAQRGCPEDVHEKSTAEVPTLRCSAEAQGSSNKQPTEQIGEGFRARNEALRRIEELERSHETFIHQTKCLVTLQEQDRDRLKLLLTKERKYHEIKDKKKDGELSILKEELTKLKAFALLVVKEQRCLSELVEEQRCKINHLRTIADVIGQGVCAADPRGKKKRGLQSSYLQEEQRDRVSNFHLYQNKMAAPSLLTEVEVLRRRVVEMEGKDEELLRMADQCTDLDRRLAKETGTSRRLKAEVDKLSDRISELDRVEEALGKSKQDCNLLKSSLEREREEGNRLSRELDALRLRVRELEAAEGRLEKSEMVVRQDLGKLRSLTVALVEDRKSMAEKLRQAEENIYRKEGKRNEQAHLATMTERLREERQLALRSRADLEEKIKGIEKEKDEFRDRLKTEEERNRELQSKITIMKKKLNAFDNRKEKEEYTNCSIPNNATYHFQTEDNKVKELNQECDRLQQKLKDREDLEGELRKVKYDYECLRRRLQDEQRRSEALTEELEVTKKELCRYEQAEKLEVNQEHLLLCYLQKEQVKSRLLTREVEALKEKLQKQLGAEESICRGQMDQSALQRKLTEQEAKNQQLTREMDQLKNEVDGYRKGQNRTQDVKKHCSDYHQITKEVQTEPAERILSDFNGHGGRLDQEKETNQDVANGKSLNTANNNMSRHNSHLEIDPHQVVNGEVMMLTHTSGQPLHIKVTPHHALNTATLKISGPSGEAAASYTSTAVIPASGASPKQRITIIQSPGQSPATHRTPGAGLNRAVSPPDGMPASRLLTQNSTRSLTPDNGGSPIQIVTVRTCSPEPAEAKDQAAFCQTPEQPDGWKRHGSNSADAGPSIITTEDSKIQIHLGSPYIQPMNGTTPGPSQPAGPYYLRHEQRTQVIANGCHVTGVGKITSSITISPANASATHSSNITVSGLCD</sequence>
<reference evidence="5" key="1">
    <citation type="submission" date="2021-05" db="EMBL/GenBank/DDBJ databases">
        <authorList>
            <person name="Tigano A."/>
        </authorList>
    </citation>
    <scope>NUCLEOTIDE SEQUENCE</scope>
</reference>
<feature type="compositionally biased region" description="Polar residues" evidence="3">
    <location>
        <begin position="723"/>
        <end position="737"/>
    </location>
</feature>
<evidence type="ECO:0000256" key="1">
    <source>
        <dbReference type="ARBA" id="ARBA00023054"/>
    </source>
</evidence>
<accession>A0A8S4ANJ2</accession>
<dbReference type="OrthoDB" id="9895588at2759"/>
<keyword evidence="6" id="KW-1185">Reference proteome</keyword>
<keyword evidence="1 2" id="KW-0175">Coiled coil</keyword>
<evidence type="ECO:0000256" key="3">
    <source>
        <dbReference type="SAM" id="MobiDB-lite"/>
    </source>
</evidence>
<evidence type="ECO:0000313" key="6">
    <source>
        <dbReference type="Proteomes" id="UP000677803"/>
    </source>
</evidence>
<dbReference type="PANTHER" id="PTHR23166:SF4">
    <property type="entry name" value="FILAMIN A-INTERACTING PROTEIN 1-LIKE"/>
    <property type="match status" value="1"/>
</dbReference>
<dbReference type="InterPro" id="IPR050719">
    <property type="entry name" value="Cortactin-Actin_Reg"/>
</dbReference>
<dbReference type="EMBL" id="CAJRST010001113">
    <property type="protein sequence ID" value="CAG5865791.1"/>
    <property type="molecule type" value="Genomic_DNA"/>
</dbReference>
<dbReference type="Pfam" id="PF09727">
    <property type="entry name" value="CortBP2"/>
    <property type="match status" value="1"/>
</dbReference>
<evidence type="ECO:0000256" key="2">
    <source>
        <dbReference type="SAM" id="Coils"/>
    </source>
</evidence>
<dbReference type="Gene3D" id="1.20.1480.30">
    <property type="entry name" value="Designed four-helix bundle protein"/>
    <property type="match status" value="1"/>
</dbReference>
<dbReference type="AlphaFoldDB" id="A0A8S4ANJ2"/>
<feature type="region of interest" description="Disordered" evidence="3">
    <location>
        <begin position="712"/>
        <end position="737"/>
    </location>
</feature>
<feature type="coiled-coil region" evidence="2">
    <location>
        <begin position="310"/>
        <end position="675"/>
    </location>
</feature>
<evidence type="ECO:0000259" key="4">
    <source>
        <dbReference type="Pfam" id="PF09727"/>
    </source>
</evidence>
<feature type="domain" description="Cortactin-binding protein-2 N-terminal" evidence="4">
    <location>
        <begin position="16"/>
        <end position="200"/>
    </location>
</feature>
<comment type="caution">
    <text evidence="5">The sequence shown here is derived from an EMBL/GenBank/DDBJ whole genome shotgun (WGS) entry which is preliminary data.</text>
</comment>
<evidence type="ECO:0000313" key="5">
    <source>
        <dbReference type="EMBL" id="CAG5865791.1"/>
    </source>
</evidence>
<feature type="compositionally biased region" description="Basic and acidic residues" evidence="3">
    <location>
        <begin position="713"/>
        <end position="722"/>
    </location>
</feature>
<organism evidence="5 6">
    <name type="scientific">Menidia menidia</name>
    <name type="common">Atlantic silverside</name>
    <dbReference type="NCBI Taxonomy" id="238744"/>
    <lineage>
        <taxon>Eukaryota</taxon>
        <taxon>Metazoa</taxon>
        <taxon>Chordata</taxon>
        <taxon>Craniata</taxon>
        <taxon>Vertebrata</taxon>
        <taxon>Euteleostomi</taxon>
        <taxon>Actinopterygii</taxon>
        <taxon>Neopterygii</taxon>
        <taxon>Teleostei</taxon>
        <taxon>Neoteleostei</taxon>
        <taxon>Acanthomorphata</taxon>
        <taxon>Ovalentaria</taxon>
        <taxon>Atherinomorphae</taxon>
        <taxon>Atheriniformes</taxon>
        <taxon>Atherinopsidae</taxon>
        <taxon>Menidiinae</taxon>
        <taxon>Menidia</taxon>
    </lineage>
</organism>
<feature type="region of interest" description="Disordered" evidence="3">
    <location>
        <begin position="819"/>
        <end position="840"/>
    </location>
</feature>
<proteinExistence type="predicted"/>
<protein>
    <submittedName>
        <fullName evidence="5">(Atlantic silverside) hypothetical protein</fullName>
    </submittedName>
</protein>
<dbReference type="InterPro" id="IPR019131">
    <property type="entry name" value="Cortactin-binding_p2_N"/>
</dbReference>
<name>A0A8S4ANJ2_9TELE</name>
<gene>
    <name evidence="5" type="ORF">MMEN_LOCUS2441</name>
</gene>
<dbReference type="Proteomes" id="UP000677803">
    <property type="component" value="Unassembled WGS sequence"/>
</dbReference>
<dbReference type="PANTHER" id="PTHR23166">
    <property type="entry name" value="FILAMIN/GPBP-INTERACTING PROTEIN"/>
    <property type="match status" value="1"/>
</dbReference>